<keyword evidence="1" id="KW-1133">Transmembrane helix</keyword>
<dbReference type="EMBL" id="BAAALD010000010">
    <property type="protein sequence ID" value="GAA1075434.1"/>
    <property type="molecule type" value="Genomic_DNA"/>
</dbReference>
<feature type="transmembrane region" description="Helical" evidence="1">
    <location>
        <begin position="336"/>
        <end position="352"/>
    </location>
</feature>
<evidence type="ECO:0000256" key="2">
    <source>
        <dbReference type="SAM" id="SignalP"/>
    </source>
</evidence>
<keyword evidence="4" id="KW-1185">Reference proteome</keyword>
<evidence type="ECO:0008006" key="5">
    <source>
        <dbReference type="Google" id="ProtNLM"/>
    </source>
</evidence>
<accession>A0ABN1TCQ6</accession>
<evidence type="ECO:0000313" key="3">
    <source>
        <dbReference type="EMBL" id="GAA1075434.1"/>
    </source>
</evidence>
<sequence>MLIVLAVLLTPPAVVAAWAKSEISDPDRYVATMAPLAHDPAVQAAVTNRVTAAVVQRFPVDSLVSDLVPGGSPLLGALLQRLGSALEGGVTGLVHDGVQRLVRSDAFPAIWDGLNRDAHAAVDRALTGEGGGAVEVRGNTVTLDLAPVIDRTKQALVADGVPAASRIPEIHTSYVLVRSDQVAHVRTLLRLLSLAGYWVAVLAAACAVGGVLLAVRRHRAAVAAALGAAAAAALLGLGLTAFRAVYLDRLPAGVDQDAASAVYDTLVRYLRDAVQLVVVLGVLAALGAWLSGRGRSAGAVRGLWEAGLGGVRTAAERMGLRPGPVGRFVHRFKAPLCWAAVGAAVLVLLLWDRPTAEVAVWLGLALLAVLAAVELLDEPGTGAAGGTEEVRP</sequence>
<name>A0ABN1TCQ6_9ACTN</name>
<proteinExistence type="predicted"/>
<gene>
    <name evidence="3" type="ORF">GCM10009663_15680</name>
</gene>
<comment type="caution">
    <text evidence="3">The sequence shown here is derived from an EMBL/GenBank/DDBJ whole genome shotgun (WGS) entry which is preliminary data.</text>
</comment>
<protein>
    <recommendedName>
        <fullName evidence="5">Integral membrane protein</fullName>
    </recommendedName>
</protein>
<feature type="chain" id="PRO_5047514476" description="Integral membrane protein" evidence="2">
    <location>
        <begin position="17"/>
        <end position="392"/>
    </location>
</feature>
<reference evidence="3 4" key="1">
    <citation type="journal article" date="2019" name="Int. J. Syst. Evol. Microbiol.">
        <title>The Global Catalogue of Microorganisms (GCM) 10K type strain sequencing project: providing services to taxonomists for standard genome sequencing and annotation.</title>
        <authorList>
            <consortium name="The Broad Institute Genomics Platform"/>
            <consortium name="The Broad Institute Genome Sequencing Center for Infectious Disease"/>
            <person name="Wu L."/>
            <person name="Ma J."/>
        </authorList>
    </citation>
    <scope>NUCLEOTIDE SEQUENCE [LARGE SCALE GENOMIC DNA]</scope>
    <source>
        <strain evidence="3 4">JCM 13002</strain>
    </source>
</reference>
<evidence type="ECO:0000313" key="4">
    <source>
        <dbReference type="Proteomes" id="UP001499987"/>
    </source>
</evidence>
<keyword evidence="1" id="KW-0812">Transmembrane</keyword>
<dbReference type="Proteomes" id="UP001499987">
    <property type="component" value="Unassembled WGS sequence"/>
</dbReference>
<feature type="transmembrane region" description="Helical" evidence="1">
    <location>
        <begin position="222"/>
        <end position="246"/>
    </location>
</feature>
<feature type="signal peptide" evidence="2">
    <location>
        <begin position="1"/>
        <end position="16"/>
    </location>
</feature>
<keyword evidence="2" id="KW-0732">Signal</keyword>
<keyword evidence="1" id="KW-0472">Membrane</keyword>
<feature type="transmembrane region" description="Helical" evidence="1">
    <location>
        <begin position="273"/>
        <end position="291"/>
    </location>
</feature>
<feature type="transmembrane region" description="Helical" evidence="1">
    <location>
        <begin position="195"/>
        <end position="215"/>
    </location>
</feature>
<organism evidence="3 4">
    <name type="scientific">Kitasatospora arboriphila</name>
    <dbReference type="NCBI Taxonomy" id="258052"/>
    <lineage>
        <taxon>Bacteria</taxon>
        <taxon>Bacillati</taxon>
        <taxon>Actinomycetota</taxon>
        <taxon>Actinomycetes</taxon>
        <taxon>Kitasatosporales</taxon>
        <taxon>Streptomycetaceae</taxon>
        <taxon>Kitasatospora</taxon>
    </lineage>
</organism>
<evidence type="ECO:0000256" key="1">
    <source>
        <dbReference type="SAM" id="Phobius"/>
    </source>
</evidence>